<dbReference type="EMBL" id="BK015564">
    <property type="protein sequence ID" value="DAE13218.1"/>
    <property type="molecule type" value="Genomic_DNA"/>
</dbReference>
<keyword evidence="1" id="KW-0472">Membrane</keyword>
<feature type="transmembrane region" description="Helical" evidence="1">
    <location>
        <begin position="6"/>
        <end position="24"/>
    </location>
</feature>
<accession>A0A8S5Q233</accession>
<protein>
    <submittedName>
        <fullName evidence="2">Uncharacterized protein</fullName>
    </submittedName>
</protein>
<evidence type="ECO:0000313" key="2">
    <source>
        <dbReference type="EMBL" id="DAE13218.1"/>
    </source>
</evidence>
<evidence type="ECO:0000256" key="1">
    <source>
        <dbReference type="SAM" id="Phobius"/>
    </source>
</evidence>
<proteinExistence type="predicted"/>
<keyword evidence="1" id="KW-1133">Transmembrane helix</keyword>
<name>A0A8S5Q233_9CAUD</name>
<sequence length="47" mass="5757">MYFSILFFRIVTLFLLYVTIKNRLYFHLTSRRCPVFQAVTKIRLTLL</sequence>
<organism evidence="2">
    <name type="scientific">Siphoviridae sp. ctLqe90</name>
    <dbReference type="NCBI Taxonomy" id="2825456"/>
    <lineage>
        <taxon>Viruses</taxon>
        <taxon>Duplodnaviria</taxon>
        <taxon>Heunggongvirae</taxon>
        <taxon>Uroviricota</taxon>
        <taxon>Caudoviricetes</taxon>
    </lineage>
</organism>
<reference evidence="2" key="1">
    <citation type="journal article" date="2021" name="Proc. Natl. Acad. Sci. U.S.A.">
        <title>A Catalog of Tens of Thousands of Viruses from Human Metagenomes Reveals Hidden Associations with Chronic Diseases.</title>
        <authorList>
            <person name="Tisza M.J."/>
            <person name="Buck C.B."/>
        </authorList>
    </citation>
    <scope>NUCLEOTIDE SEQUENCE</scope>
    <source>
        <strain evidence="2">CtLqe90</strain>
    </source>
</reference>
<keyword evidence="1" id="KW-0812">Transmembrane</keyword>